<dbReference type="PROSITE" id="PS50043">
    <property type="entry name" value="HTH_LUXR_2"/>
    <property type="match status" value="1"/>
</dbReference>
<dbReference type="Pfam" id="PF00196">
    <property type="entry name" value="GerE"/>
    <property type="match status" value="1"/>
</dbReference>
<dbReference type="EMBL" id="QDGZ01000001">
    <property type="protein sequence ID" value="PVG84532.1"/>
    <property type="molecule type" value="Genomic_DNA"/>
</dbReference>
<dbReference type="PANTHER" id="PTHR47691:SF3">
    <property type="entry name" value="HTH-TYPE TRANSCRIPTIONAL REGULATOR RV0890C-RELATED"/>
    <property type="match status" value="1"/>
</dbReference>
<dbReference type="InterPro" id="IPR011990">
    <property type="entry name" value="TPR-like_helical_dom_sf"/>
</dbReference>
<dbReference type="PRINTS" id="PR00364">
    <property type="entry name" value="DISEASERSIST"/>
</dbReference>
<evidence type="ECO:0000256" key="1">
    <source>
        <dbReference type="SAM" id="MobiDB-lite"/>
    </source>
</evidence>
<sequence>MPLPAEGAGSSAGRLPRPRSSFVGREGELASARRLLEGTRLLTLTGPGGSGKTRLSIELAARGGVEFRDGVHFVALAAVTDPALVPALIAQSIGLQDARGQSLSLLEHVSNVLANRQVLLILDNFEQVLPAGEFVAELLGATTKLRVLVTSRSPLHVSGEQEFQVPPLLLPKPDSMVSASSLATCESVQLFAARASASVSGFTVTDENAGAIAGIVERLDGLPLAIELAATRIKVLPPEAILDRLADSLGLLVGGNRDVPDRQRTLRATIAWSHDLLSPAARRLLASCSVFRGGIALEHIEAVGAQALDLGVPVLEAVQELVDQSLLRPATSSLPAPRYAMLETVREYAVEQLSGLRQHEHVRHAHASVFWDLAKDLPRPPSSPDRAGLDRLDVEHDNFRAALDWYGETDPAMALRLANRLTGFWSVRGHFSEGRRRLASLLDAVAADDPERLDALNGAAWLATDQGDRAAAIGMLDESIERARAAHDAVREAAGLCCRGRAKLIIGDPTGGRAEIERALELQGAAGDDVGFAATLWLAGAAAMFDDDLRAATERLERCVELSATWRLPAVGARALQLLGVVRIELGDLAGATAALAKGVPAIVDLGDRFAIPVGFSALAGLAAKTGRPGAALKLAGAAAAYEEVNQTNRPQKIRAELDAWLAPARAHVGAAAQRLCEQGRQLSLGEALALGLDDTREDAWRIGPSPRLTRREREVAILVAEGRSNREVASLLFLSIRTVEVHVDHILTKLGFSNRTQLAAWAHSEGLVPRDK</sequence>
<dbReference type="PROSITE" id="PS00622">
    <property type="entry name" value="HTH_LUXR_1"/>
    <property type="match status" value="1"/>
</dbReference>
<dbReference type="InterPro" id="IPR027417">
    <property type="entry name" value="P-loop_NTPase"/>
</dbReference>
<keyword evidence="4" id="KW-1185">Reference proteome</keyword>
<dbReference type="InterPro" id="IPR049945">
    <property type="entry name" value="AAA_22"/>
</dbReference>
<proteinExistence type="predicted"/>
<evidence type="ECO:0000259" key="2">
    <source>
        <dbReference type="PROSITE" id="PS50043"/>
    </source>
</evidence>
<dbReference type="RefSeq" id="WP_116570665.1">
    <property type="nucleotide sequence ID" value="NZ_QDGZ01000001.1"/>
</dbReference>
<gene>
    <name evidence="3" type="ORF">DDE18_02710</name>
</gene>
<dbReference type="OrthoDB" id="3755432at2"/>
<dbReference type="SUPFAM" id="SSF46894">
    <property type="entry name" value="C-terminal effector domain of the bipartite response regulators"/>
    <property type="match status" value="1"/>
</dbReference>
<dbReference type="SMART" id="SM00421">
    <property type="entry name" value="HTH_LUXR"/>
    <property type="match status" value="1"/>
</dbReference>
<dbReference type="Proteomes" id="UP000246018">
    <property type="component" value="Unassembled WGS sequence"/>
</dbReference>
<dbReference type="Gene3D" id="1.25.40.10">
    <property type="entry name" value="Tetratricopeptide repeat domain"/>
    <property type="match status" value="1"/>
</dbReference>
<feature type="region of interest" description="Disordered" evidence="1">
    <location>
        <begin position="1"/>
        <end position="25"/>
    </location>
</feature>
<dbReference type="InterPro" id="IPR036388">
    <property type="entry name" value="WH-like_DNA-bd_sf"/>
</dbReference>
<accession>A0A2T8FFN1</accession>
<dbReference type="Pfam" id="PF13401">
    <property type="entry name" value="AAA_22"/>
    <property type="match status" value="1"/>
</dbReference>
<dbReference type="GO" id="GO:0016887">
    <property type="term" value="F:ATP hydrolysis activity"/>
    <property type="evidence" value="ECO:0007669"/>
    <property type="project" value="InterPro"/>
</dbReference>
<dbReference type="Pfam" id="PF25872">
    <property type="entry name" value="HTH_77"/>
    <property type="match status" value="1"/>
</dbReference>
<dbReference type="PANTHER" id="PTHR47691">
    <property type="entry name" value="REGULATOR-RELATED"/>
    <property type="match status" value="1"/>
</dbReference>
<protein>
    <recommendedName>
        <fullName evidence="2">HTH luxR-type domain-containing protein</fullName>
    </recommendedName>
</protein>
<dbReference type="Gene3D" id="3.40.50.300">
    <property type="entry name" value="P-loop containing nucleotide triphosphate hydrolases"/>
    <property type="match status" value="1"/>
</dbReference>
<dbReference type="AlphaFoldDB" id="A0A2T8FFN1"/>
<feature type="domain" description="HTH luxR-type" evidence="2">
    <location>
        <begin position="702"/>
        <end position="767"/>
    </location>
</feature>
<dbReference type="SUPFAM" id="SSF52540">
    <property type="entry name" value="P-loop containing nucleoside triphosphate hydrolases"/>
    <property type="match status" value="1"/>
</dbReference>
<reference evidence="3 4" key="1">
    <citation type="submission" date="2018-04" db="EMBL/GenBank/DDBJ databases">
        <title>Genome of Nocardioides gansuensis WSJ-1.</title>
        <authorList>
            <person name="Wu S."/>
            <person name="Wang G."/>
        </authorList>
    </citation>
    <scope>NUCLEOTIDE SEQUENCE [LARGE SCALE GENOMIC DNA]</scope>
    <source>
        <strain evidence="3 4">WSJ-1</strain>
    </source>
</reference>
<dbReference type="PRINTS" id="PR00038">
    <property type="entry name" value="HTHLUXR"/>
</dbReference>
<organism evidence="3 4">
    <name type="scientific">Nocardioides gansuensis</name>
    <dbReference type="NCBI Taxonomy" id="2138300"/>
    <lineage>
        <taxon>Bacteria</taxon>
        <taxon>Bacillati</taxon>
        <taxon>Actinomycetota</taxon>
        <taxon>Actinomycetes</taxon>
        <taxon>Propionibacteriales</taxon>
        <taxon>Nocardioidaceae</taxon>
        <taxon>Nocardioides</taxon>
    </lineage>
</organism>
<dbReference type="GO" id="GO:0003677">
    <property type="term" value="F:DNA binding"/>
    <property type="evidence" value="ECO:0007669"/>
    <property type="project" value="InterPro"/>
</dbReference>
<dbReference type="GO" id="GO:0006355">
    <property type="term" value="P:regulation of DNA-templated transcription"/>
    <property type="evidence" value="ECO:0007669"/>
    <property type="project" value="InterPro"/>
</dbReference>
<dbReference type="Gene3D" id="1.10.10.10">
    <property type="entry name" value="Winged helix-like DNA-binding domain superfamily/Winged helix DNA-binding domain"/>
    <property type="match status" value="1"/>
</dbReference>
<dbReference type="CDD" id="cd06170">
    <property type="entry name" value="LuxR_C_like"/>
    <property type="match status" value="1"/>
</dbReference>
<dbReference type="InterPro" id="IPR000792">
    <property type="entry name" value="Tscrpt_reg_LuxR_C"/>
</dbReference>
<evidence type="ECO:0000313" key="4">
    <source>
        <dbReference type="Proteomes" id="UP000246018"/>
    </source>
</evidence>
<comment type="caution">
    <text evidence="3">The sequence shown here is derived from an EMBL/GenBank/DDBJ whole genome shotgun (WGS) entry which is preliminary data.</text>
</comment>
<name>A0A2T8FFN1_9ACTN</name>
<dbReference type="InterPro" id="IPR058852">
    <property type="entry name" value="HTH_77"/>
</dbReference>
<dbReference type="InterPro" id="IPR016032">
    <property type="entry name" value="Sig_transdc_resp-reg_C-effctor"/>
</dbReference>
<dbReference type="SUPFAM" id="SSF48452">
    <property type="entry name" value="TPR-like"/>
    <property type="match status" value="1"/>
</dbReference>
<evidence type="ECO:0000313" key="3">
    <source>
        <dbReference type="EMBL" id="PVG84532.1"/>
    </source>
</evidence>